<protein>
    <recommendedName>
        <fullName evidence="4">Lipoprotein</fullName>
    </recommendedName>
</protein>
<gene>
    <name evidence="2" type="ORF">K0T92_03920</name>
</gene>
<reference evidence="2 3" key="1">
    <citation type="submission" date="2021-07" db="EMBL/GenBank/DDBJ databases">
        <title>Paenibacillus radiodurans sp. nov., isolated from the southeastern edge of Tengger Desert.</title>
        <authorList>
            <person name="Zhang G."/>
        </authorList>
    </citation>
    <scope>NUCLEOTIDE SEQUENCE [LARGE SCALE GENOMIC DNA]</scope>
    <source>
        <strain evidence="2 3">DT7-4</strain>
    </source>
</reference>
<evidence type="ECO:0000313" key="2">
    <source>
        <dbReference type="EMBL" id="MBW7473881.1"/>
    </source>
</evidence>
<dbReference type="Proteomes" id="UP000812277">
    <property type="component" value="Unassembled WGS sequence"/>
</dbReference>
<dbReference type="PROSITE" id="PS51257">
    <property type="entry name" value="PROKAR_LIPOPROTEIN"/>
    <property type="match status" value="1"/>
</dbReference>
<sequence>MYRQALFTLIALILAIGLISGCSSNSNTDKKVIEDLQNQLSDRDSEIESLNAKISGLQSEMTAMTNELDEVKNGPQNDLIAIRNSYEKKQYLEVIAKAKKIHEKYNGTPEDKEAQKLAASSTQILSKLDAERKAEADRKKAEAAKSAREKARGILRVSKVYPGEPNSADGVNLYVHWTNKSDKTIKYIYFEVVPYNAVGDIVSSDIGGGSTFRGMHTGPTKPGVSFGSQYYWENAWYNNTITQVQLRKVDITYMDESTITLSGDDITHIQY</sequence>
<feature type="coiled-coil region" evidence="1">
    <location>
        <begin position="33"/>
        <end position="74"/>
    </location>
</feature>
<accession>A0ABS7D1Y8</accession>
<proteinExistence type="predicted"/>
<dbReference type="EMBL" id="JAHZIJ010000001">
    <property type="protein sequence ID" value="MBW7473881.1"/>
    <property type="molecule type" value="Genomic_DNA"/>
</dbReference>
<keyword evidence="1" id="KW-0175">Coiled coil</keyword>
<comment type="caution">
    <text evidence="2">The sequence shown here is derived from an EMBL/GenBank/DDBJ whole genome shotgun (WGS) entry which is preliminary data.</text>
</comment>
<evidence type="ECO:0008006" key="4">
    <source>
        <dbReference type="Google" id="ProtNLM"/>
    </source>
</evidence>
<keyword evidence="3" id="KW-1185">Reference proteome</keyword>
<evidence type="ECO:0000313" key="3">
    <source>
        <dbReference type="Proteomes" id="UP000812277"/>
    </source>
</evidence>
<evidence type="ECO:0000256" key="1">
    <source>
        <dbReference type="SAM" id="Coils"/>
    </source>
</evidence>
<organism evidence="2 3">
    <name type="scientific">Paenibacillus oenotherae</name>
    <dbReference type="NCBI Taxonomy" id="1435645"/>
    <lineage>
        <taxon>Bacteria</taxon>
        <taxon>Bacillati</taxon>
        <taxon>Bacillota</taxon>
        <taxon>Bacilli</taxon>
        <taxon>Bacillales</taxon>
        <taxon>Paenibacillaceae</taxon>
        <taxon>Paenibacillus</taxon>
    </lineage>
</organism>
<name>A0ABS7D1Y8_9BACL</name>
<dbReference type="RefSeq" id="WP_219871067.1">
    <property type="nucleotide sequence ID" value="NZ_JAHZIJ010000001.1"/>
</dbReference>